<dbReference type="PANTHER" id="PTHR46579">
    <property type="entry name" value="F5/8 TYPE C DOMAIN-CONTAINING PROTEIN-RELATED"/>
    <property type="match status" value="1"/>
</dbReference>
<protein>
    <submittedName>
        <fullName evidence="3">Uncharacterized protein</fullName>
    </submittedName>
</protein>
<evidence type="ECO:0000313" key="3">
    <source>
        <dbReference type="EMBL" id="CAF4599002.1"/>
    </source>
</evidence>
<evidence type="ECO:0000256" key="2">
    <source>
        <dbReference type="SAM" id="MobiDB-lite"/>
    </source>
</evidence>
<proteinExistence type="predicted"/>
<dbReference type="AlphaFoldDB" id="A0A821BQQ2"/>
<gene>
    <name evidence="3" type="ORF">TSG867_LOCUS27700</name>
</gene>
<comment type="caution">
    <text evidence="3">The sequence shown here is derived from an EMBL/GenBank/DDBJ whole genome shotgun (WGS) entry which is preliminary data.</text>
</comment>
<feature type="region of interest" description="Disordered" evidence="2">
    <location>
        <begin position="850"/>
        <end position="878"/>
    </location>
</feature>
<keyword evidence="1" id="KW-0175">Coiled coil</keyword>
<evidence type="ECO:0000256" key="1">
    <source>
        <dbReference type="SAM" id="Coils"/>
    </source>
</evidence>
<feature type="coiled-coil region" evidence="1">
    <location>
        <begin position="918"/>
        <end position="966"/>
    </location>
</feature>
<dbReference type="EMBL" id="CAJOBQ010003228">
    <property type="protein sequence ID" value="CAF4599002.1"/>
    <property type="molecule type" value="Genomic_DNA"/>
</dbReference>
<reference evidence="3" key="1">
    <citation type="submission" date="2021-02" db="EMBL/GenBank/DDBJ databases">
        <authorList>
            <person name="Nowell W R."/>
        </authorList>
    </citation>
    <scope>NUCLEOTIDE SEQUENCE</scope>
</reference>
<evidence type="ECO:0000313" key="4">
    <source>
        <dbReference type="Proteomes" id="UP000663862"/>
    </source>
</evidence>
<accession>A0A821BQQ2</accession>
<dbReference type="PANTHER" id="PTHR46579:SF1">
    <property type="entry name" value="F5_8 TYPE C DOMAIN-CONTAINING PROTEIN"/>
    <property type="match status" value="1"/>
</dbReference>
<feature type="compositionally biased region" description="Polar residues" evidence="2">
    <location>
        <begin position="852"/>
        <end position="876"/>
    </location>
</feature>
<organism evidence="3 4">
    <name type="scientific">Rotaria socialis</name>
    <dbReference type="NCBI Taxonomy" id="392032"/>
    <lineage>
        <taxon>Eukaryota</taxon>
        <taxon>Metazoa</taxon>
        <taxon>Spiralia</taxon>
        <taxon>Gnathifera</taxon>
        <taxon>Rotifera</taxon>
        <taxon>Eurotatoria</taxon>
        <taxon>Bdelloidea</taxon>
        <taxon>Philodinida</taxon>
        <taxon>Philodinidae</taxon>
        <taxon>Rotaria</taxon>
    </lineage>
</organism>
<sequence length="1115" mass="129909">MDWLELELAIEYDQHNRRKRYNKTNIQRRTKRLQKQERIYPDLLMSTQGKQNERAETARSNTVDFHNNIFIDHYEDEQQDFIHLNEYTLQNDNENHDEIIGNLSFHIYDDSEDNGLALSCDDGSNEASALPLHHYTSNTTLDYCERFMIIARQSHISKIHTNSFLSLIKSGLPVPNTMPSTEKQIRDLLGVQELFTKRSVCLLCSLDFDYKQITCPRCSTSNKTRVAFVYDGDIEVIIKNVMLRLYSNIDEYKVKIKANDDVDKTRDIPFGSLYQQLLKKNNHEEIISLLLHIDGVSVAKSSKLKMWMLSACFVELHPKLRNRRSNMVPISIWVGFTEPKVKLWLRSAMNKLKAIKSQGEHIGHKRQYRYSSLILRTAEQYSKGSKKAERKKNNIYGHLGKTMLDDILDLPLPNAVVIDYLHVTLLGHAKAIILSIYRQLKPIQREQLNIQLRNQKFPHFFNRKIRSMDNFAFVKGTEVRNLLFYGLLPHMNLLLPSEQYAHLALYVIAIRLLHSGHIFGNKTNEIADRLFSRFYVDHELFYDQLQPFKLHLHAHYSYMYETHGSLCNLGCFGQESFIGAISSEHHGTRYYGDSITYYYNIDLCIQRKKIRKATIDGPYDLSSTTSNDYDYMNQIHSSLCMCTDLSSCCLIYRRFIMKNETFHSLIYNRRQTSVSYFVQYSLANGAIEYRFGIIEFFFVCNSVNYAIIKHHRIKELCMSTMTNNDSQIVKKRAIKPKTQYSPSNPTTATTYHLTFDNDTKKMMIVGHSSIKRFVNDDKAVLNDGHTAKIIASGTKEKCMEYWKNHTFSSINNSGESDDENDIVPDLMKQTLQMPSNTFLTPAPIRRKRALINRSNSPDSIFSVSSPKRPNQENRPSTLAARTFDDPSCFRTQRRVTTVSSPISSDDEEVIDGGEEVSLRHIYQELQNTQEHLRDTRSENRDTHHQLKKLTEKINKFQSLFSSKNNEDLERYRDPDGKENFRDTIPFDGRDLLEVPARNAAEYARKLLQEMFKPDELESSLLPSPHAKRFSKVELDQNRFNLLNDAVRTRYRISKHHYISFYKDRIQDSLANCLYNVGIRKKRKQKIQQQKDQQASQQLNIQQQSQISTTLTNVNQ</sequence>
<dbReference type="Proteomes" id="UP000663862">
    <property type="component" value="Unassembled WGS sequence"/>
</dbReference>
<name>A0A821BQQ2_9BILA</name>